<dbReference type="EMBL" id="CAKE01000009">
    <property type="protein sequence ID" value="CCI81743.1"/>
    <property type="molecule type" value="Genomic_DNA"/>
</dbReference>
<dbReference type="STRING" id="1423758.FC41_GL001051"/>
<name>I7IVN3_9LACO</name>
<dbReference type="GeneID" id="82846982"/>
<dbReference type="Proteomes" id="UP000009320">
    <property type="component" value="Unassembled WGS sequence"/>
</dbReference>
<dbReference type="RefSeq" id="WP_008470615.1">
    <property type="nucleotide sequence ID" value="NZ_AYZP01000002.1"/>
</dbReference>
<evidence type="ECO:0000313" key="2">
    <source>
        <dbReference type="Proteomes" id="UP000009320"/>
    </source>
</evidence>
<keyword evidence="2" id="KW-1185">Reference proteome</keyword>
<dbReference type="PATRIC" id="fig|1423758.3.peg.1061"/>
<dbReference type="AlphaFoldDB" id="I7IVN3"/>
<reference evidence="1 2" key="1">
    <citation type="submission" date="2012-06" db="EMBL/GenBank/DDBJ databases">
        <title>Draft Genome Sequence of Lactobacillus hominis Strain CRBIP 24.179T, isolated from human intestine.</title>
        <authorList>
            <person name="Cousin S."/>
            <person name="Ma L."/>
            <person name="Bizet C."/>
            <person name="Loux V."/>
            <person name="Bouchier C."/>
            <person name="Clermont D."/>
            <person name="Creno S."/>
        </authorList>
    </citation>
    <scope>NUCLEOTIDE SEQUENCE [LARGE SCALE GENOMIC DNA]</scope>
    <source>
        <strain evidence="2">CRBIP 24.179T</strain>
    </source>
</reference>
<organism evidence="1 2">
    <name type="scientific">Lactobacillus hominis DSM 23910 = CRBIP 24.179</name>
    <dbReference type="NCBI Taxonomy" id="1423758"/>
    <lineage>
        <taxon>Bacteria</taxon>
        <taxon>Bacillati</taxon>
        <taxon>Bacillota</taxon>
        <taxon>Bacilli</taxon>
        <taxon>Lactobacillales</taxon>
        <taxon>Lactobacillaceae</taxon>
        <taxon>Lactobacillus</taxon>
    </lineage>
</organism>
<protein>
    <submittedName>
        <fullName evidence="1">Uncharacterized protein</fullName>
    </submittedName>
</protein>
<evidence type="ECO:0000313" key="1">
    <source>
        <dbReference type="EMBL" id="CCI81743.1"/>
    </source>
</evidence>
<proteinExistence type="predicted"/>
<comment type="caution">
    <text evidence="1">The sequence shown here is derived from an EMBL/GenBank/DDBJ whole genome shotgun (WGS) entry which is preliminary data.</text>
</comment>
<sequence length="119" mass="13704">MKVQGKEVTQLHIDGTKFSQVHDIVNKVIEFVWSKDYSFAHYLGSQNQDLVELHTIDGSDVGDNTSTMAYYYAGRMKVMWYFNGLAIIKVLDRYGGFDPSKNYLFWLHITSKNWKVVGG</sequence>
<accession>I7IVN3</accession>
<gene>
    <name evidence="1" type="ORF">BN55_00110</name>
</gene>